<protein>
    <submittedName>
        <fullName evidence="1">Uncharacterized protein</fullName>
    </submittedName>
</protein>
<evidence type="ECO:0000313" key="1">
    <source>
        <dbReference type="EMBL" id="MBU9843533.1"/>
    </source>
</evidence>
<dbReference type="RefSeq" id="WP_217147599.1">
    <property type="nucleotide sequence ID" value="NZ_JAFMOY010000077.1"/>
</dbReference>
<name>A0ABS6L9C1_9GAMM</name>
<dbReference type="Proteomes" id="UP000739284">
    <property type="component" value="Unassembled WGS sequence"/>
</dbReference>
<comment type="caution">
    <text evidence="1">The sequence shown here is derived from an EMBL/GenBank/DDBJ whole genome shotgun (WGS) entry which is preliminary data.</text>
</comment>
<gene>
    <name evidence="1" type="ORF">J1784_00420</name>
</gene>
<organism evidence="1 2">
    <name type="scientific">Rahnella ecdela</name>
    <dbReference type="NCBI Taxonomy" id="2816250"/>
    <lineage>
        <taxon>Bacteria</taxon>
        <taxon>Pseudomonadati</taxon>
        <taxon>Pseudomonadota</taxon>
        <taxon>Gammaproteobacteria</taxon>
        <taxon>Enterobacterales</taxon>
        <taxon>Yersiniaceae</taxon>
        <taxon>Rahnella</taxon>
    </lineage>
</organism>
<sequence>MSYQFIHIESYARVGSNQKGKDTKWNIHQIAGEAMRNDDDCKHVKEPKDPAVIFGVDAYAAAAMAQKWADSSIDASGRKLRKDGSC</sequence>
<proteinExistence type="predicted"/>
<dbReference type="EMBL" id="JAFMOY010000077">
    <property type="protein sequence ID" value="MBU9843533.1"/>
    <property type="molecule type" value="Genomic_DNA"/>
</dbReference>
<reference evidence="1 2" key="1">
    <citation type="submission" date="2021-03" db="EMBL/GenBank/DDBJ databases">
        <title>Five novel Rahnella species.</title>
        <authorList>
            <person name="Brady C."/>
            <person name="Asselin J."/>
            <person name="Beer S."/>
            <person name="Bruberg M.B."/>
            <person name="Crampton B."/>
            <person name="Venter S."/>
            <person name="Arnold D."/>
            <person name="Denman S."/>
        </authorList>
    </citation>
    <scope>NUCLEOTIDE SEQUENCE [LARGE SCALE GENOMIC DNA]</scope>
    <source>
        <strain evidence="1 2">FRB 231</strain>
    </source>
</reference>
<evidence type="ECO:0000313" key="2">
    <source>
        <dbReference type="Proteomes" id="UP000739284"/>
    </source>
</evidence>
<accession>A0ABS6L9C1</accession>
<keyword evidence="2" id="KW-1185">Reference proteome</keyword>
<feature type="non-terminal residue" evidence="1">
    <location>
        <position position="86"/>
    </location>
</feature>